<name>A0A6U0DS80_9CHLO</name>
<dbReference type="PANTHER" id="PTHR19302:SF14">
    <property type="entry name" value="GAMMA-TUBULIN COMPLEX COMPONENT 3"/>
    <property type="match status" value="1"/>
</dbReference>
<dbReference type="Pfam" id="PF17681">
    <property type="entry name" value="GCP_N_terminal"/>
    <property type="match status" value="1"/>
</dbReference>
<dbReference type="GO" id="GO:0000922">
    <property type="term" value="C:spindle pole"/>
    <property type="evidence" value="ECO:0007669"/>
    <property type="project" value="InterPro"/>
</dbReference>
<dbReference type="InterPro" id="IPR042241">
    <property type="entry name" value="GCP_C_sf"/>
</dbReference>
<accession>A0A6U0DS80</accession>
<evidence type="ECO:0000256" key="1">
    <source>
        <dbReference type="ARBA" id="ARBA00004245"/>
    </source>
</evidence>
<dbReference type="GO" id="GO:0043015">
    <property type="term" value="F:gamma-tubulin binding"/>
    <property type="evidence" value="ECO:0007669"/>
    <property type="project" value="InterPro"/>
</dbReference>
<comment type="subcellular location">
    <subcellularLocation>
        <location evidence="1">Cytoplasm</location>
        <location evidence="1">Cytoskeleton</location>
    </subcellularLocation>
</comment>
<dbReference type="GO" id="GO:0005874">
    <property type="term" value="C:microtubule"/>
    <property type="evidence" value="ECO:0007669"/>
    <property type="project" value="UniProtKB-KW"/>
</dbReference>
<dbReference type="InterPro" id="IPR007259">
    <property type="entry name" value="GCP"/>
</dbReference>
<dbReference type="GO" id="GO:0051321">
    <property type="term" value="P:meiotic cell cycle"/>
    <property type="evidence" value="ECO:0007669"/>
    <property type="project" value="TreeGrafter"/>
</dbReference>
<dbReference type="PANTHER" id="PTHR19302">
    <property type="entry name" value="GAMMA TUBULIN COMPLEX PROTEIN"/>
    <property type="match status" value="1"/>
</dbReference>
<evidence type="ECO:0000313" key="8">
    <source>
        <dbReference type="EMBL" id="CAD8578275.1"/>
    </source>
</evidence>
<dbReference type="GO" id="GO:0000930">
    <property type="term" value="C:gamma-tubulin complex"/>
    <property type="evidence" value="ECO:0007669"/>
    <property type="project" value="TreeGrafter"/>
</dbReference>
<organism evidence="8">
    <name type="scientific">Ostreococcus mediterraneus</name>
    <dbReference type="NCBI Taxonomy" id="1486918"/>
    <lineage>
        <taxon>Eukaryota</taxon>
        <taxon>Viridiplantae</taxon>
        <taxon>Chlorophyta</taxon>
        <taxon>Mamiellophyceae</taxon>
        <taxon>Mamiellales</taxon>
        <taxon>Bathycoccaceae</taxon>
        <taxon>Ostreococcus</taxon>
    </lineage>
</organism>
<reference evidence="8" key="1">
    <citation type="submission" date="2021-01" db="EMBL/GenBank/DDBJ databases">
        <authorList>
            <person name="Corre E."/>
            <person name="Pelletier E."/>
            <person name="Niang G."/>
            <person name="Scheremetjew M."/>
            <person name="Finn R."/>
            <person name="Kale V."/>
            <person name="Holt S."/>
            <person name="Cochrane G."/>
            <person name="Meng A."/>
            <person name="Brown T."/>
            <person name="Cohen L."/>
        </authorList>
    </citation>
    <scope>NUCLEOTIDE SEQUENCE</scope>
    <source>
        <strain evidence="8">Clade-D-RCC2572</strain>
    </source>
</reference>
<dbReference type="InterPro" id="IPR041470">
    <property type="entry name" value="GCP_N"/>
</dbReference>
<dbReference type="EMBL" id="HBEW01001998">
    <property type="protein sequence ID" value="CAD8578275.1"/>
    <property type="molecule type" value="Transcribed_RNA"/>
</dbReference>
<evidence type="ECO:0000256" key="3">
    <source>
        <dbReference type="ARBA" id="ARBA00022490"/>
    </source>
</evidence>
<dbReference type="GO" id="GO:0007020">
    <property type="term" value="P:microtubule nucleation"/>
    <property type="evidence" value="ECO:0007669"/>
    <property type="project" value="InterPro"/>
</dbReference>
<dbReference type="Gene3D" id="1.20.120.1900">
    <property type="entry name" value="Gamma-tubulin complex, C-terminal domain"/>
    <property type="match status" value="1"/>
</dbReference>
<dbReference type="GO" id="GO:0000278">
    <property type="term" value="P:mitotic cell cycle"/>
    <property type="evidence" value="ECO:0007669"/>
    <property type="project" value="TreeGrafter"/>
</dbReference>
<keyword evidence="5" id="KW-0206">Cytoskeleton</keyword>
<dbReference type="Pfam" id="PF04130">
    <property type="entry name" value="GCP_C_terminal"/>
    <property type="match status" value="1"/>
</dbReference>
<gene>
    <name evidence="8" type="ORF">OMED0929_LOCUS1650</name>
    <name evidence="9" type="ORF">OMED0929_LOCUS1651</name>
</gene>
<evidence type="ECO:0000259" key="6">
    <source>
        <dbReference type="Pfam" id="PF04130"/>
    </source>
</evidence>
<keyword evidence="3" id="KW-0963">Cytoplasm</keyword>
<protein>
    <submittedName>
        <fullName evidence="8">Uncharacterized protein</fullName>
    </submittedName>
</protein>
<comment type="similarity">
    <text evidence="2">Belongs to the TUBGCP family.</text>
</comment>
<evidence type="ECO:0000259" key="7">
    <source>
        <dbReference type="Pfam" id="PF17681"/>
    </source>
</evidence>
<evidence type="ECO:0000256" key="2">
    <source>
        <dbReference type="ARBA" id="ARBA00010337"/>
    </source>
</evidence>
<proteinExistence type="inferred from homology"/>
<dbReference type="InterPro" id="IPR040457">
    <property type="entry name" value="GCP_C"/>
</dbReference>
<evidence type="ECO:0000313" key="9">
    <source>
        <dbReference type="EMBL" id="CAD8578277.1"/>
    </source>
</evidence>
<dbReference type="GO" id="GO:0031122">
    <property type="term" value="P:cytoplasmic microtubule organization"/>
    <property type="evidence" value="ECO:0007669"/>
    <property type="project" value="TreeGrafter"/>
</dbReference>
<feature type="domain" description="Gamma tubulin complex component C-terminal" evidence="6">
    <location>
        <begin position="323"/>
        <end position="660"/>
    </location>
</feature>
<dbReference type="EMBL" id="HBEW01001999">
    <property type="protein sequence ID" value="CAD8578277.1"/>
    <property type="molecule type" value="Transcribed_RNA"/>
</dbReference>
<evidence type="ECO:0000256" key="4">
    <source>
        <dbReference type="ARBA" id="ARBA00022701"/>
    </source>
</evidence>
<keyword evidence="4" id="KW-0493">Microtubule</keyword>
<evidence type="ECO:0000256" key="5">
    <source>
        <dbReference type="ARBA" id="ARBA00023212"/>
    </source>
</evidence>
<dbReference type="GO" id="GO:0051225">
    <property type="term" value="P:spindle assembly"/>
    <property type="evidence" value="ECO:0007669"/>
    <property type="project" value="TreeGrafter"/>
</dbReference>
<feature type="domain" description="Gamma tubulin complex component protein N-terminal" evidence="7">
    <location>
        <begin position="10"/>
        <end position="319"/>
    </location>
</feature>
<dbReference type="AlphaFoldDB" id="A0A6U0DS80"/>
<sequence>MGECDERELVRDVLFACQGIDGEFIKFSVAEQSYVIAPNVNISVGRRNLIKCLTEVGWLFKKVKKALGDDGAAGVSMENGEGSTRQAFRAALQRELADYYKLIAVLEAQAQVPIVAYLSDQQHKAATNGDSYLTLRRLFVWLAEPLKTLRTLAVMVDATYNKRGGAALSAMYKISRHGDPASTALVRRILSASAAPLLGMIQRWTVSGELEDPCREFFVAVDYSIHDNDLWRRKYTFDEDMLPPFMTREQAQSVLRLGKSINFLRRCCDDATWSVERADILNAVEKAGGLQFENPEGLEVLIAEGKARVDTAVRRVLFDRYKLGEHCKALKRYLLLGQGDLHECLMDLIGPSLNQPANTLSAFKLAGTLEQAVRSSSAQTDSSEFLDRLRVRLMAHLNEEVGWDVFTLEYTLTPPLTTIFTEHAMSKYLRVFNFLWRLKRVEHALCSTWQTMKPTVTHVLSRDAVNGATGGILADMLRRCHSLRGEMHNFMSNFQYYVMFEILETSWAEFEQAMEESKDLDAIIASHDVFLDTVVQKALLGSKSQLVLQTLYSLFEVMMSFREFADELYDLATEVVAKKAAARARIAEREKNQQWGTMVGEDSTAEDFLDKDAVHDMKRRLSDLAALYSRQVDGFLNLLPLQTHVDVQFLLFRLDFSEYYASKGVGPGDVAMLT</sequence>
<dbReference type="GO" id="GO:0051011">
    <property type="term" value="F:microtubule minus-end binding"/>
    <property type="evidence" value="ECO:0007669"/>
    <property type="project" value="TreeGrafter"/>
</dbReference>